<dbReference type="GO" id="GO:0005886">
    <property type="term" value="C:plasma membrane"/>
    <property type="evidence" value="ECO:0007669"/>
    <property type="project" value="UniProtKB-SubCell"/>
</dbReference>
<feature type="transmembrane region" description="Helical" evidence="6">
    <location>
        <begin position="410"/>
        <end position="430"/>
    </location>
</feature>
<keyword evidence="7" id="KW-0012">Acyltransferase</keyword>
<evidence type="ECO:0000313" key="8">
    <source>
        <dbReference type="Proteomes" id="UP000360750"/>
    </source>
</evidence>
<feature type="transmembrane region" description="Helical" evidence="6">
    <location>
        <begin position="255"/>
        <end position="280"/>
    </location>
</feature>
<evidence type="ECO:0000256" key="6">
    <source>
        <dbReference type="SAM" id="Phobius"/>
    </source>
</evidence>
<dbReference type="Proteomes" id="UP000360750">
    <property type="component" value="Unassembled WGS sequence"/>
</dbReference>
<dbReference type="AlphaFoldDB" id="A0ABD7V3V4"/>
<proteinExistence type="predicted"/>
<protein>
    <submittedName>
        <fullName evidence="7">2-acyl-glycerophospho-ethanolamine acyltransferase</fullName>
    </submittedName>
</protein>
<dbReference type="InterPro" id="IPR036259">
    <property type="entry name" value="MFS_trans_sf"/>
</dbReference>
<dbReference type="GO" id="GO:0016746">
    <property type="term" value="F:acyltransferase activity"/>
    <property type="evidence" value="ECO:0007669"/>
    <property type="project" value="UniProtKB-KW"/>
</dbReference>
<dbReference type="PANTHER" id="PTHR23513">
    <property type="entry name" value="INTEGRAL MEMBRANE EFFLUX PROTEIN-RELATED"/>
    <property type="match status" value="1"/>
</dbReference>
<keyword evidence="5 6" id="KW-0472">Membrane</keyword>
<evidence type="ECO:0000313" key="7">
    <source>
        <dbReference type="EMBL" id="VFA88990.1"/>
    </source>
</evidence>
<dbReference type="SUPFAM" id="SSF103473">
    <property type="entry name" value="MFS general substrate transporter"/>
    <property type="match status" value="1"/>
</dbReference>
<feature type="transmembrane region" description="Helical" evidence="6">
    <location>
        <begin position="292"/>
        <end position="314"/>
    </location>
</feature>
<feature type="transmembrane region" description="Helical" evidence="6">
    <location>
        <begin position="195"/>
        <end position="214"/>
    </location>
</feature>
<evidence type="ECO:0000256" key="1">
    <source>
        <dbReference type="ARBA" id="ARBA00004651"/>
    </source>
</evidence>
<feature type="transmembrane region" description="Helical" evidence="6">
    <location>
        <begin position="101"/>
        <end position="121"/>
    </location>
</feature>
<dbReference type="CDD" id="cd06173">
    <property type="entry name" value="MFS_MefA_like"/>
    <property type="match status" value="1"/>
</dbReference>
<feature type="transmembrane region" description="Helical" evidence="6">
    <location>
        <begin position="127"/>
        <end position="147"/>
    </location>
</feature>
<dbReference type="Gene3D" id="1.20.1250.20">
    <property type="entry name" value="MFS general substrate transporter like domains"/>
    <property type="match status" value="1"/>
</dbReference>
<gene>
    <name evidence="7" type="ORF">NCTC8139_02549</name>
</gene>
<keyword evidence="7" id="KW-0808">Transferase</keyword>
<comment type="caution">
    <text evidence="7">The sequence shown here is derived from an EMBL/GenBank/DDBJ whole genome shotgun (WGS) entry which is preliminary data.</text>
</comment>
<keyword evidence="4 6" id="KW-1133">Transmembrane helix</keyword>
<comment type="subcellular location">
    <subcellularLocation>
        <location evidence="1">Cell membrane</location>
        <topology evidence="1">Multi-pass membrane protein</topology>
    </subcellularLocation>
</comment>
<feature type="transmembrane region" description="Helical" evidence="6">
    <location>
        <begin position="69"/>
        <end position="89"/>
    </location>
</feature>
<feature type="transmembrane region" description="Helical" evidence="6">
    <location>
        <begin position="385"/>
        <end position="404"/>
    </location>
</feature>
<dbReference type="EMBL" id="CAACYD010000006">
    <property type="protein sequence ID" value="VFA88990.1"/>
    <property type="molecule type" value="Genomic_DNA"/>
</dbReference>
<name>A0ABD7V3V4_9ACTN</name>
<sequence>MPLSTLERVNRTEEDRPRGWSVFVDSLRHSPGLGRLLSVRLTSQITDGIFQAALVGSILFNPERHADPLAVAGGLAVLLLPYSLIGPFAGALLDHWDRRNVLLYANVLRAAIIGLVAISVASGAPDVVVLISALAATGASRFVAAGLSAGLPHVARREVIVAMNALFTTLGGAMLTVGLGITLGLRAIFGDDNSGSALTMIAGIVLALVSGALAHGFPPLQLGPDEPDDPGRSAFHAVSVGLWHGARAVAEHKTVAAALSAIGAHRLVFGMNTLMILVFTKQMGPGDGLDRVSLIIGFTGAGALLAALVTPIAVDRVGRYRTLMCALAVGAVAEATVFGFEFAVLCGSAFVLGLIGQVAKLCGDVAMQVDVGDMVRGQVFSVQDAVFNVAYVVAVTAAALAIPADGHAPVLVAFGVVLYILGMIAVRALYRRVTIPALTPEEPATDGRAITDRAG</sequence>
<evidence type="ECO:0000256" key="3">
    <source>
        <dbReference type="ARBA" id="ARBA00022692"/>
    </source>
</evidence>
<keyword evidence="3 6" id="KW-0812">Transmembrane</keyword>
<keyword evidence="2" id="KW-1003">Cell membrane</keyword>
<evidence type="ECO:0000256" key="2">
    <source>
        <dbReference type="ARBA" id="ARBA00022475"/>
    </source>
</evidence>
<feature type="transmembrane region" description="Helical" evidence="6">
    <location>
        <begin position="159"/>
        <end position="189"/>
    </location>
</feature>
<dbReference type="PANTHER" id="PTHR23513:SF17">
    <property type="entry name" value="MEMBRANE PROTEIN"/>
    <property type="match status" value="1"/>
</dbReference>
<reference evidence="7 8" key="1">
    <citation type="submission" date="2019-02" db="EMBL/GenBank/DDBJ databases">
        <authorList>
            <consortium name="Pathogen Informatics"/>
        </authorList>
    </citation>
    <scope>NUCLEOTIDE SEQUENCE [LARGE SCALE GENOMIC DNA]</scope>
    <source>
        <strain evidence="7 8">3012STDY6756503</strain>
    </source>
</reference>
<organism evidence="7 8">
    <name type="scientific">Gordonia paraffinivorans</name>
    <dbReference type="NCBI Taxonomy" id="175628"/>
    <lineage>
        <taxon>Bacteria</taxon>
        <taxon>Bacillati</taxon>
        <taxon>Actinomycetota</taxon>
        <taxon>Actinomycetes</taxon>
        <taxon>Mycobacteriales</taxon>
        <taxon>Gordoniaceae</taxon>
        <taxon>Gordonia</taxon>
    </lineage>
</organism>
<accession>A0ABD7V3V4</accession>
<evidence type="ECO:0000256" key="5">
    <source>
        <dbReference type="ARBA" id="ARBA00023136"/>
    </source>
</evidence>
<evidence type="ECO:0000256" key="4">
    <source>
        <dbReference type="ARBA" id="ARBA00022989"/>
    </source>
</evidence>